<accession>A0A3S4NW27</accession>
<keyword evidence="3" id="KW-1185">Reference proteome</keyword>
<evidence type="ECO:0000313" key="3">
    <source>
        <dbReference type="Proteomes" id="UP000279284"/>
    </source>
</evidence>
<evidence type="ECO:0000313" key="2">
    <source>
        <dbReference type="EMBL" id="VEF00705.1"/>
    </source>
</evidence>
<organism evidence="2 3">
    <name type="scientific">Neisseria canis</name>
    <dbReference type="NCBI Taxonomy" id="493"/>
    <lineage>
        <taxon>Bacteria</taxon>
        <taxon>Pseudomonadati</taxon>
        <taxon>Pseudomonadota</taxon>
        <taxon>Betaproteobacteria</taxon>
        <taxon>Neisseriales</taxon>
        <taxon>Neisseriaceae</taxon>
        <taxon>Neisseria</taxon>
    </lineage>
</organism>
<name>A0A3S4NW27_9NEIS</name>
<reference evidence="2 3" key="1">
    <citation type="submission" date="2018-12" db="EMBL/GenBank/DDBJ databases">
        <authorList>
            <consortium name="Pathogen Informatics"/>
        </authorList>
    </citation>
    <scope>NUCLEOTIDE SEQUENCE [LARGE SCALE GENOMIC DNA]</scope>
    <source>
        <strain evidence="2 3">NCTC10296</strain>
    </source>
</reference>
<keyword evidence="1" id="KW-0812">Transmembrane</keyword>
<keyword evidence="1" id="KW-0472">Membrane</keyword>
<protein>
    <submittedName>
        <fullName evidence="2">Uncharacterized protein</fullName>
    </submittedName>
</protein>
<dbReference type="AlphaFoldDB" id="A0A3S4NW27"/>
<sequence length="312" mass="36716">MDYPANKTPTQKKKRRRYVLPALIFLLLCMVMAAVGTYLYETRVPSLYQHWEALVAKDPKPLFVSEEEYRAKNKAGYCWKDRKFYTREELQQKAMVSFVKYLMNIADAYRNERVKTINVNDEWETLLTHGFCHSDDLNCRVWFLPVDYSNARWDEEFHSGIHPSDPSLLAVYQAKALNSAEDMVQYMKQNENQGFSLVGRGFGQAVYGSDCCRVITAEQIQSIQHKELYGSGTAIFPYENRIPIHMDIREQGIGNFYFQTRELSTGLDKIAYQKNHRQKETYKSRFTDIYFLNNCGDMLDYPYYYYEESDLN</sequence>
<proteinExistence type="predicted"/>
<keyword evidence="1" id="KW-1133">Transmembrane helix</keyword>
<gene>
    <name evidence="2" type="ORF">NCTC10296_00991</name>
</gene>
<dbReference type="EMBL" id="LR134313">
    <property type="protein sequence ID" value="VEF00705.1"/>
    <property type="molecule type" value="Genomic_DNA"/>
</dbReference>
<dbReference type="RefSeq" id="WP_085416658.1">
    <property type="nucleotide sequence ID" value="NZ_CAUJPY010000033.1"/>
</dbReference>
<feature type="transmembrane region" description="Helical" evidence="1">
    <location>
        <begin position="18"/>
        <end position="40"/>
    </location>
</feature>
<dbReference type="Proteomes" id="UP000279284">
    <property type="component" value="Chromosome"/>
</dbReference>
<dbReference type="KEGG" id="nci:NCTC10296_00991"/>
<evidence type="ECO:0000256" key="1">
    <source>
        <dbReference type="SAM" id="Phobius"/>
    </source>
</evidence>
<dbReference type="OrthoDB" id="8613022at2"/>